<dbReference type="SUPFAM" id="SSF52540">
    <property type="entry name" value="P-loop containing nucleoside triphosphate hydrolases"/>
    <property type="match status" value="1"/>
</dbReference>
<evidence type="ECO:0000256" key="3">
    <source>
        <dbReference type="ARBA" id="ARBA00022840"/>
    </source>
</evidence>
<dbReference type="SMART" id="SM00382">
    <property type="entry name" value="AAA"/>
    <property type="match status" value="1"/>
</dbReference>
<evidence type="ECO:0000313" key="6">
    <source>
        <dbReference type="EMBL" id="MEK0085204.1"/>
    </source>
</evidence>
<dbReference type="PANTHER" id="PTHR42711">
    <property type="entry name" value="ABC TRANSPORTER ATP-BINDING PROTEIN"/>
    <property type="match status" value="1"/>
</dbReference>
<reference evidence="6 7" key="1">
    <citation type="submission" date="2024-01" db="EMBL/GenBank/DDBJ databases">
        <title>Multi-omics insights into the function and evolution of sodium benzoate biodegradation pathways in Benzoatithermus flavus gen. nov., sp. nov. from hot spring.</title>
        <authorList>
            <person name="Hu C.-J."/>
            <person name="Li W.-J."/>
        </authorList>
    </citation>
    <scope>NUCLEOTIDE SEQUENCE [LARGE SCALE GENOMIC DNA]</scope>
    <source>
        <strain evidence="6 7">SYSU G07066</strain>
    </source>
</reference>
<keyword evidence="7" id="KW-1185">Reference proteome</keyword>
<dbReference type="PROSITE" id="PS00211">
    <property type="entry name" value="ABC_TRANSPORTER_1"/>
    <property type="match status" value="1"/>
</dbReference>
<evidence type="ECO:0000256" key="2">
    <source>
        <dbReference type="ARBA" id="ARBA00022741"/>
    </source>
</evidence>
<dbReference type="InterPro" id="IPR050763">
    <property type="entry name" value="ABC_transporter_ATP-binding"/>
</dbReference>
<name>A0ABU8XWA5_9PROT</name>
<dbReference type="GO" id="GO:0005524">
    <property type="term" value="F:ATP binding"/>
    <property type="evidence" value="ECO:0007669"/>
    <property type="project" value="UniProtKB-KW"/>
</dbReference>
<dbReference type="EMBL" id="JBBLZC010000023">
    <property type="protein sequence ID" value="MEK0085204.1"/>
    <property type="molecule type" value="Genomic_DNA"/>
</dbReference>
<keyword evidence="2" id="KW-0547">Nucleotide-binding</keyword>
<dbReference type="InterPro" id="IPR017871">
    <property type="entry name" value="ABC_transporter-like_CS"/>
</dbReference>
<dbReference type="InterPro" id="IPR003439">
    <property type="entry name" value="ABC_transporter-like_ATP-bd"/>
</dbReference>
<dbReference type="Proteomes" id="UP001375743">
    <property type="component" value="Unassembled WGS sequence"/>
</dbReference>
<proteinExistence type="predicted"/>
<dbReference type="PROSITE" id="PS50893">
    <property type="entry name" value="ABC_TRANSPORTER_2"/>
    <property type="match status" value="1"/>
</dbReference>
<feature type="region of interest" description="Disordered" evidence="4">
    <location>
        <begin position="1"/>
        <end position="20"/>
    </location>
</feature>
<dbReference type="Pfam" id="PF00005">
    <property type="entry name" value="ABC_tran"/>
    <property type="match status" value="1"/>
</dbReference>
<feature type="domain" description="ABC transporter" evidence="5">
    <location>
        <begin position="30"/>
        <end position="264"/>
    </location>
</feature>
<comment type="caution">
    <text evidence="6">The sequence shown here is derived from an EMBL/GenBank/DDBJ whole genome shotgun (WGS) entry which is preliminary data.</text>
</comment>
<organism evidence="6 7">
    <name type="scientific">Benzoatithermus flavus</name>
    <dbReference type="NCBI Taxonomy" id="3108223"/>
    <lineage>
        <taxon>Bacteria</taxon>
        <taxon>Pseudomonadati</taxon>
        <taxon>Pseudomonadota</taxon>
        <taxon>Alphaproteobacteria</taxon>
        <taxon>Geminicoccales</taxon>
        <taxon>Geminicoccaceae</taxon>
        <taxon>Benzoatithermus</taxon>
    </lineage>
</organism>
<dbReference type="Gene3D" id="3.40.50.300">
    <property type="entry name" value="P-loop containing nucleotide triphosphate hydrolases"/>
    <property type="match status" value="1"/>
</dbReference>
<evidence type="ECO:0000259" key="5">
    <source>
        <dbReference type="PROSITE" id="PS50893"/>
    </source>
</evidence>
<evidence type="ECO:0000256" key="4">
    <source>
        <dbReference type="SAM" id="MobiDB-lite"/>
    </source>
</evidence>
<accession>A0ABU8XWA5</accession>
<keyword evidence="1" id="KW-0813">Transport</keyword>
<dbReference type="RefSeq" id="WP_418161052.1">
    <property type="nucleotide sequence ID" value="NZ_JBBLZC010000023.1"/>
</dbReference>
<keyword evidence="3 6" id="KW-0067">ATP-binding</keyword>
<evidence type="ECO:0000313" key="7">
    <source>
        <dbReference type="Proteomes" id="UP001375743"/>
    </source>
</evidence>
<protein>
    <submittedName>
        <fullName evidence="6">ABC transporter ATP-binding protein</fullName>
    </submittedName>
</protein>
<sequence length="342" mass="37168">MSLLTPQRPVDLRDELPGSSDGSGLPAFAIELEGLTKVYAGSRRMLPKRALEGVDLKIPRGSFFALLGPNGAGKSTLINILAGLVVKTSGTAHVFGVDIDAHPRRARRVIGVVPQELNLDAFFTPREALEMQAGLYGIPPAERRTDEILAAVGLSDKADAYARSLSGGMRRRLLVAKALVHRPPVVILDEPTAGVDVELRRSLWAYMQELNREGVTVVLTTHYLEEAEQLCDWIAIIDKGHVVACDRKEQLLRQLDSKELTITLAQAPAVLPPALAAMGAELDGLGRVVVRYRPSRVQVGQILEQVRASGCEIADLATREADLEALFLRLTGKRPESEDPEA</sequence>
<gene>
    <name evidence="6" type="ORF">U1T56_18785</name>
</gene>
<dbReference type="InterPro" id="IPR027417">
    <property type="entry name" value="P-loop_NTPase"/>
</dbReference>
<dbReference type="InterPro" id="IPR003593">
    <property type="entry name" value="AAA+_ATPase"/>
</dbReference>
<evidence type="ECO:0000256" key="1">
    <source>
        <dbReference type="ARBA" id="ARBA00022448"/>
    </source>
</evidence>
<dbReference type="PANTHER" id="PTHR42711:SF15">
    <property type="entry name" value="ABC-TYPE MULTIDRUG TRANSPORT SYSTEM, ATPASE COMPONENT"/>
    <property type="match status" value="1"/>
</dbReference>